<name>A0ABT6JJ93_9GAMM</name>
<comment type="caution">
    <text evidence="2">The sequence shown here is derived from an EMBL/GenBank/DDBJ whole genome shotgun (WGS) entry which is preliminary data.</text>
</comment>
<sequence length="240" mass="25499">MSIDQGSSTSSLTNRSAGETRGTDNDRPSERPREAPPKEEVDRFRQLMQHGRQDARSGTQEREELPRAPLDAGRQAAHAAARQGEANAPVHGQAAQSGQQEGVDNNGFGANSIDGADLLAMMQAQSALRDAGATPQAAVPAPPMASGKALAEMLERHVRQLAVDGAASADGDGHVLLRMSDATLPGTDLLLSKTADGWLLRADVRSRDSYDAIREAAPALARRFAEHDLGQLQIDPHYNG</sequence>
<gene>
    <name evidence="2" type="ORF">QFW80_08495</name>
</gene>
<feature type="compositionally biased region" description="Basic and acidic residues" evidence="1">
    <location>
        <begin position="21"/>
        <end position="66"/>
    </location>
</feature>
<proteinExistence type="predicted"/>
<evidence type="ECO:0000256" key="1">
    <source>
        <dbReference type="SAM" id="MobiDB-lite"/>
    </source>
</evidence>
<protein>
    <recommendedName>
        <fullName evidence="4">Flagellar hook-length control protein FliK</fullName>
    </recommendedName>
</protein>
<organism evidence="2 3">
    <name type="scientific">Luteimonas rhizosphaericola</name>
    <dbReference type="NCBI Taxonomy" id="3042024"/>
    <lineage>
        <taxon>Bacteria</taxon>
        <taxon>Pseudomonadati</taxon>
        <taxon>Pseudomonadota</taxon>
        <taxon>Gammaproteobacteria</taxon>
        <taxon>Lysobacterales</taxon>
        <taxon>Lysobacteraceae</taxon>
        <taxon>Luteimonas</taxon>
    </lineage>
</organism>
<dbReference type="Proteomes" id="UP001156831">
    <property type="component" value="Unassembled WGS sequence"/>
</dbReference>
<evidence type="ECO:0000313" key="2">
    <source>
        <dbReference type="EMBL" id="MDH5830550.1"/>
    </source>
</evidence>
<feature type="region of interest" description="Disordered" evidence="1">
    <location>
        <begin position="1"/>
        <end position="109"/>
    </location>
</feature>
<feature type="compositionally biased region" description="Polar residues" evidence="1">
    <location>
        <begin position="94"/>
        <end position="103"/>
    </location>
</feature>
<dbReference type="RefSeq" id="WP_280601255.1">
    <property type="nucleotide sequence ID" value="NZ_JARXRN010000021.1"/>
</dbReference>
<feature type="compositionally biased region" description="Polar residues" evidence="1">
    <location>
        <begin position="1"/>
        <end position="17"/>
    </location>
</feature>
<reference evidence="2 3" key="1">
    <citation type="submission" date="2023-04" db="EMBL/GenBank/DDBJ databases">
        <title>Luteimonas sp. M1R5S18.</title>
        <authorList>
            <person name="Sun J.-Q."/>
        </authorList>
    </citation>
    <scope>NUCLEOTIDE SEQUENCE [LARGE SCALE GENOMIC DNA]</scope>
    <source>
        <strain evidence="2 3">M1R5S18</strain>
    </source>
</reference>
<feature type="compositionally biased region" description="Low complexity" evidence="1">
    <location>
        <begin position="72"/>
        <end position="88"/>
    </location>
</feature>
<keyword evidence="3" id="KW-1185">Reference proteome</keyword>
<accession>A0ABT6JJ93</accession>
<dbReference type="EMBL" id="JARXRN010000021">
    <property type="protein sequence ID" value="MDH5830550.1"/>
    <property type="molecule type" value="Genomic_DNA"/>
</dbReference>
<evidence type="ECO:0008006" key="4">
    <source>
        <dbReference type="Google" id="ProtNLM"/>
    </source>
</evidence>
<evidence type="ECO:0000313" key="3">
    <source>
        <dbReference type="Proteomes" id="UP001156831"/>
    </source>
</evidence>